<comment type="similarity">
    <text evidence="1">Belongs to the bacterial two-domain DSD family.</text>
</comment>
<dbReference type="InterPro" id="IPR036237">
    <property type="entry name" value="Xyl_isomerase-like_sf"/>
</dbReference>
<feature type="binding site" evidence="1">
    <location>
        <position position="239"/>
    </location>
    <ligand>
        <name>a divalent metal cation</name>
        <dbReference type="ChEBI" id="CHEBI:60240"/>
        <note>catalytic</note>
    </ligand>
</feature>
<dbReference type="EC" id="4.2.1.118" evidence="1"/>
<comment type="catalytic activity">
    <reaction evidence="1">
        <text>3-dehydroshikimate = 3,4-dihydroxybenzoate + H2O</text>
        <dbReference type="Rhea" id="RHEA:24848"/>
        <dbReference type="ChEBI" id="CHEBI:15377"/>
        <dbReference type="ChEBI" id="CHEBI:16630"/>
        <dbReference type="ChEBI" id="CHEBI:36241"/>
        <dbReference type="EC" id="4.2.1.118"/>
    </reaction>
</comment>
<comment type="caution">
    <text evidence="3">The sequence shown here is derived from an EMBL/GenBank/DDBJ whole genome shotgun (WGS) entry which is preliminary data.</text>
</comment>
<dbReference type="PANTHER" id="PTHR12110:SF21">
    <property type="entry name" value="XYLOSE ISOMERASE-LIKE TIM BARREL DOMAIN-CONTAINING PROTEIN"/>
    <property type="match status" value="1"/>
</dbReference>
<dbReference type="Pfam" id="PF14696">
    <property type="entry name" value="Glyoxalase_5"/>
    <property type="match status" value="1"/>
</dbReference>
<dbReference type="SUPFAM" id="SSF51658">
    <property type="entry name" value="Xylose isomerase-like"/>
    <property type="match status" value="1"/>
</dbReference>
<dbReference type="Gene3D" id="3.10.180.10">
    <property type="entry name" value="2,3-Dihydroxybiphenyl 1,2-Dioxygenase, domain 1"/>
    <property type="match status" value="2"/>
</dbReference>
<dbReference type="RefSeq" id="WP_344801322.1">
    <property type="nucleotide sequence ID" value="NZ_BAABAB010000003.1"/>
</dbReference>
<proteinExistence type="inferred from homology"/>
<feature type="binding site" evidence="1">
    <location>
        <position position="134"/>
    </location>
    <ligand>
        <name>a divalent metal cation</name>
        <dbReference type="ChEBI" id="CHEBI:60240"/>
        <note>catalytic</note>
    </ligand>
</feature>
<comment type="cofactor">
    <cofactor evidence="1">
        <name>a divalent metal cation</name>
        <dbReference type="ChEBI" id="CHEBI:60240"/>
    </cofactor>
</comment>
<dbReference type="Gene3D" id="3.20.20.150">
    <property type="entry name" value="Divalent-metal-dependent TIM barrel enzymes"/>
    <property type="match status" value="1"/>
</dbReference>
<dbReference type="Pfam" id="PF01261">
    <property type="entry name" value="AP_endonuc_2"/>
    <property type="match status" value="1"/>
</dbReference>
<dbReference type="InterPro" id="IPR029068">
    <property type="entry name" value="Glyas_Bleomycin-R_OHBP_Dase"/>
</dbReference>
<dbReference type="Proteomes" id="UP001501490">
    <property type="component" value="Unassembled WGS sequence"/>
</dbReference>
<evidence type="ECO:0000313" key="3">
    <source>
        <dbReference type="EMBL" id="GAA3604767.1"/>
    </source>
</evidence>
<keyword evidence="1" id="KW-0456">Lyase</keyword>
<keyword evidence="1" id="KW-0479">Metal-binding</keyword>
<dbReference type="HAMAP" id="MF_02238">
    <property type="entry name" value="DSD"/>
    <property type="match status" value="1"/>
</dbReference>
<gene>
    <name evidence="3" type="primary">qsuB</name>
    <name evidence="3" type="ORF">GCM10022236_03270</name>
</gene>
<evidence type="ECO:0000256" key="1">
    <source>
        <dbReference type="HAMAP-Rule" id="MF_02238"/>
    </source>
</evidence>
<dbReference type="Pfam" id="PF00903">
    <property type="entry name" value="Glyoxalase"/>
    <property type="match status" value="1"/>
</dbReference>
<dbReference type="InterPro" id="IPR050312">
    <property type="entry name" value="IolE/XylAMocC-like"/>
</dbReference>
<organism evidence="3 4">
    <name type="scientific">Microlunatus ginsengisoli</name>
    <dbReference type="NCBI Taxonomy" id="363863"/>
    <lineage>
        <taxon>Bacteria</taxon>
        <taxon>Bacillati</taxon>
        <taxon>Actinomycetota</taxon>
        <taxon>Actinomycetes</taxon>
        <taxon>Propionibacteriales</taxon>
        <taxon>Propionibacteriaceae</taxon>
        <taxon>Microlunatus</taxon>
    </lineage>
</organism>
<feature type="binding site" evidence="1">
    <location>
        <position position="434"/>
    </location>
    <ligand>
        <name>Mg(2+)</name>
        <dbReference type="ChEBI" id="CHEBI:18420"/>
    </ligand>
</feature>
<comment type="function">
    <text evidence="1">Catalyzes the conversion of 3-dehydroshikimate to protocatechuate (3,4-dihydroxybenzoate), a common intermediate of quinate and shikimate degradation pathways.</text>
</comment>
<dbReference type="PANTHER" id="PTHR12110">
    <property type="entry name" value="HYDROXYPYRUVATE ISOMERASE"/>
    <property type="match status" value="1"/>
</dbReference>
<evidence type="ECO:0000313" key="4">
    <source>
        <dbReference type="Proteomes" id="UP001501490"/>
    </source>
</evidence>
<feature type="binding site" evidence="1">
    <location>
        <position position="503"/>
    </location>
    <ligand>
        <name>Mg(2+)</name>
        <dbReference type="ChEBI" id="CHEBI:18420"/>
    </ligand>
</feature>
<dbReference type="InterPro" id="IPR004360">
    <property type="entry name" value="Glyas_Fos-R_dOase_dom"/>
</dbReference>
<dbReference type="SUPFAM" id="SSF54593">
    <property type="entry name" value="Glyoxalase/Bleomycin resistance protein/Dihydroxybiphenyl dioxygenase"/>
    <property type="match status" value="1"/>
</dbReference>
<keyword evidence="4" id="KW-1185">Reference proteome</keyword>
<name>A0ABP6ZBT8_9ACTN</name>
<feature type="binding site" evidence="1">
    <location>
        <position position="579"/>
    </location>
    <ligand>
        <name>Mg(2+)</name>
        <dbReference type="ChEBI" id="CHEBI:18420"/>
    </ligand>
</feature>
<evidence type="ECO:0000259" key="2">
    <source>
        <dbReference type="PROSITE" id="PS51819"/>
    </source>
</evidence>
<dbReference type="PROSITE" id="PS51819">
    <property type="entry name" value="VOC"/>
    <property type="match status" value="1"/>
</dbReference>
<comment type="pathway">
    <text evidence="1">Aromatic compound metabolism; 3,4-dihydroxybenzoate biosynthesis.</text>
</comment>
<dbReference type="InterPro" id="IPR037523">
    <property type="entry name" value="VOC_core"/>
</dbReference>
<dbReference type="InterPro" id="IPR013022">
    <property type="entry name" value="Xyl_isomerase-like_TIM-brl"/>
</dbReference>
<accession>A0ABP6ZBT8</accession>
<sequence length="604" mass="65710">MRTSIATVCLSGSLTEKLRACAAAGFDGVEIFEPDLVAAIQSPEEIRALAERLGLSLDLYQPFRDAEGVTEQVMATNLRRAEAKFRLMNRLGIDLMLVCSNVATASLDSDEVSADQLGRLSDLAATYGIRLAYEALAWGRYVSDYRRAWHIVRRADRANLGVCLDSFHILSRGHDPAAIENIPADKIFFLQLADAPSLSMDVLSWSRHHRLFPGEGSWDLGAFVGHVAAAGYTGPLSLEVFNDTFRQTDPIRTAAHARRSLAWVADQAARWLERADGDRTGGPTSLPRLTDAASPTGVDFVEIKAENTGALEELLGRLDFGFRGRHRTKPVTLWSAGEARVILNEQRARDQVPHLAAVGFVVPEAKAALARAGELGANPVHRRTYAGEVELSAVRAPDGTEIFLDEPSATERGWMAEFEHGEPGSECLITGVDHVNLVQPWQDFDEAVLFYTSVLGLTAAPSTEVAGPRGLVRSQVMRTCDGSVRLPLNVAPAILDHAVLPQHIAFSCTDVAALAERARSQGLPFLPVPGNYYEDLAARYDLSSDSIERLRGLNLLYDRDGSGEFVHFYTGTIGEVFLEFVQRRGGYDGYGAGNAPVRLAAQGG</sequence>
<reference evidence="4" key="1">
    <citation type="journal article" date="2019" name="Int. J. Syst. Evol. Microbiol.">
        <title>The Global Catalogue of Microorganisms (GCM) 10K type strain sequencing project: providing services to taxonomists for standard genome sequencing and annotation.</title>
        <authorList>
            <consortium name="The Broad Institute Genomics Platform"/>
            <consortium name="The Broad Institute Genome Sequencing Center for Infectious Disease"/>
            <person name="Wu L."/>
            <person name="Ma J."/>
        </authorList>
    </citation>
    <scope>NUCLEOTIDE SEQUENCE [LARGE SCALE GENOMIC DNA]</scope>
    <source>
        <strain evidence="4">JCM 16929</strain>
    </source>
</reference>
<feature type="domain" description="VOC" evidence="2">
    <location>
        <begin position="431"/>
        <end position="571"/>
    </location>
</feature>
<dbReference type="EMBL" id="BAABAB010000003">
    <property type="protein sequence ID" value="GAA3604767.1"/>
    <property type="molecule type" value="Genomic_DNA"/>
</dbReference>
<dbReference type="InterPro" id="IPR043700">
    <property type="entry name" value="DSD"/>
</dbReference>
<feature type="binding site" evidence="1">
    <location>
        <position position="191"/>
    </location>
    <ligand>
        <name>a divalent metal cation</name>
        <dbReference type="ChEBI" id="CHEBI:60240"/>
        <note>catalytic</note>
    </ligand>
</feature>
<feature type="binding site" evidence="1">
    <location>
        <position position="165"/>
    </location>
    <ligand>
        <name>a divalent metal cation</name>
        <dbReference type="ChEBI" id="CHEBI:60240"/>
        <note>catalytic</note>
    </ligand>
</feature>
<protein>
    <recommendedName>
        <fullName evidence="1">3-dehydroshikimate dehydratase</fullName>
        <shortName evidence="1">DSD</shortName>
        <ecNumber evidence="1">4.2.1.118</ecNumber>
    </recommendedName>
</protein>